<dbReference type="GO" id="GO:0051539">
    <property type="term" value="F:4 iron, 4 sulfur cluster binding"/>
    <property type="evidence" value="ECO:0007669"/>
    <property type="project" value="UniProtKB-KW"/>
</dbReference>
<evidence type="ECO:0000256" key="4">
    <source>
        <dbReference type="ARBA" id="ARBA00019403"/>
    </source>
</evidence>
<dbReference type="CDD" id="cd10030">
    <property type="entry name" value="UDG-F4_TTUDGA_SPO1dp_like"/>
    <property type="match status" value="1"/>
</dbReference>
<dbReference type="SMART" id="SM00987">
    <property type="entry name" value="UreE_C"/>
    <property type="match status" value="1"/>
</dbReference>
<evidence type="ECO:0000256" key="10">
    <source>
        <dbReference type="ARBA" id="ARBA00023014"/>
    </source>
</evidence>
<accession>A0A0F9MB93</accession>
<dbReference type="InterPro" id="IPR036895">
    <property type="entry name" value="Uracil-DNA_glycosylase-like_sf"/>
</dbReference>
<sequence length="213" mass="23839">MVMELESRERINALLNVRKELGDCKRCQLSQERTNIVFGEGNPFSDLMIIGEGPGEREDQLARPFVGRSGELLDEALERNDLTRDDVYIANIVKCRPPGNRNPSLTEMKTCAAFLHKQIETIAPKCIVTLGKVATEYLLQRNIKITQERGRALSCSDFPHIFLIPALHPSYILRNGGKGKDNLIRDIGYGLDLALIGVTPTQMGQEVDQVCME</sequence>
<keyword evidence="7" id="KW-0227">DNA damage</keyword>
<dbReference type="SMART" id="SM00986">
    <property type="entry name" value="UDG"/>
    <property type="match status" value="1"/>
</dbReference>
<evidence type="ECO:0000256" key="8">
    <source>
        <dbReference type="ARBA" id="ARBA00022801"/>
    </source>
</evidence>
<evidence type="ECO:0000313" key="13">
    <source>
        <dbReference type="EMBL" id="KKM96596.1"/>
    </source>
</evidence>
<dbReference type="Pfam" id="PF03167">
    <property type="entry name" value="UDG"/>
    <property type="match status" value="1"/>
</dbReference>
<dbReference type="GO" id="GO:0006281">
    <property type="term" value="P:DNA repair"/>
    <property type="evidence" value="ECO:0007669"/>
    <property type="project" value="UniProtKB-KW"/>
</dbReference>
<evidence type="ECO:0000256" key="7">
    <source>
        <dbReference type="ARBA" id="ARBA00022763"/>
    </source>
</evidence>
<dbReference type="EC" id="3.2.2.27" evidence="3"/>
<evidence type="ECO:0000256" key="1">
    <source>
        <dbReference type="ARBA" id="ARBA00001400"/>
    </source>
</evidence>
<dbReference type="PANTHER" id="PTHR33693:SF1">
    <property type="entry name" value="TYPE-4 URACIL-DNA GLYCOSYLASE"/>
    <property type="match status" value="1"/>
</dbReference>
<dbReference type="InterPro" id="IPR005273">
    <property type="entry name" value="Ura-DNA_glyco_family4"/>
</dbReference>
<dbReference type="Gene3D" id="3.40.470.10">
    <property type="entry name" value="Uracil-DNA glycosylase-like domain"/>
    <property type="match status" value="1"/>
</dbReference>
<evidence type="ECO:0000256" key="9">
    <source>
        <dbReference type="ARBA" id="ARBA00023004"/>
    </source>
</evidence>
<evidence type="ECO:0000259" key="12">
    <source>
        <dbReference type="SMART" id="SM00986"/>
    </source>
</evidence>
<evidence type="ECO:0000256" key="6">
    <source>
        <dbReference type="ARBA" id="ARBA00022723"/>
    </source>
</evidence>
<keyword evidence="9" id="KW-0408">Iron</keyword>
<dbReference type="PANTHER" id="PTHR33693">
    <property type="entry name" value="TYPE-5 URACIL-DNA GLYCOSYLASE"/>
    <property type="match status" value="1"/>
</dbReference>
<comment type="catalytic activity">
    <reaction evidence="1">
        <text>Hydrolyzes single-stranded DNA or mismatched double-stranded DNA and polynucleotides, releasing free uracil.</text>
        <dbReference type="EC" id="3.2.2.27"/>
    </reaction>
</comment>
<evidence type="ECO:0000256" key="3">
    <source>
        <dbReference type="ARBA" id="ARBA00012030"/>
    </source>
</evidence>
<keyword evidence="5" id="KW-0004">4Fe-4S</keyword>
<protein>
    <recommendedName>
        <fullName evidence="4">Type-4 uracil-DNA glycosylase</fullName>
        <ecNumber evidence="3">3.2.2.27</ecNumber>
    </recommendedName>
</protein>
<keyword evidence="6" id="KW-0479">Metal-binding</keyword>
<dbReference type="NCBIfam" id="TIGR00758">
    <property type="entry name" value="UDG_fam4"/>
    <property type="match status" value="1"/>
</dbReference>
<dbReference type="GO" id="GO:0046872">
    <property type="term" value="F:metal ion binding"/>
    <property type="evidence" value="ECO:0007669"/>
    <property type="project" value="UniProtKB-KW"/>
</dbReference>
<reference evidence="13" key="1">
    <citation type="journal article" date="2015" name="Nature">
        <title>Complex archaea that bridge the gap between prokaryotes and eukaryotes.</title>
        <authorList>
            <person name="Spang A."/>
            <person name="Saw J.H."/>
            <person name="Jorgensen S.L."/>
            <person name="Zaremba-Niedzwiedzka K."/>
            <person name="Martijn J."/>
            <person name="Lind A.E."/>
            <person name="van Eijk R."/>
            <person name="Schleper C."/>
            <person name="Guy L."/>
            <person name="Ettema T.J."/>
        </authorList>
    </citation>
    <scope>NUCLEOTIDE SEQUENCE</scope>
</reference>
<keyword evidence="11" id="KW-0234">DNA repair</keyword>
<dbReference type="EMBL" id="LAZR01005860">
    <property type="protein sequence ID" value="KKM96596.1"/>
    <property type="molecule type" value="Genomic_DNA"/>
</dbReference>
<evidence type="ECO:0000256" key="2">
    <source>
        <dbReference type="ARBA" id="ARBA00006521"/>
    </source>
</evidence>
<evidence type="ECO:0000256" key="5">
    <source>
        <dbReference type="ARBA" id="ARBA00022485"/>
    </source>
</evidence>
<name>A0A0F9MB93_9ZZZZ</name>
<dbReference type="SUPFAM" id="SSF52141">
    <property type="entry name" value="Uracil-DNA glycosylase-like"/>
    <property type="match status" value="1"/>
</dbReference>
<feature type="domain" description="Uracil-DNA glycosylase-like" evidence="12">
    <location>
        <begin position="38"/>
        <end position="188"/>
    </location>
</feature>
<gene>
    <name evidence="13" type="ORF">LCGC14_1176490</name>
</gene>
<keyword evidence="8" id="KW-0378">Hydrolase</keyword>
<organism evidence="13">
    <name type="scientific">marine sediment metagenome</name>
    <dbReference type="NCBI Taxonomy" id="412755"/>
    <lineage>
        <taxon>unclassified sequences</taxon>
        <taxon>metagenomes</taxon>
        <taxon>ecological metagenomes</taxon>
    </lineage>
</organism>
<keyword evidence="10" id="KW-0411">Iron-sulfur</keyword>
<dbReference type="InterPro" id="IPR005122">
    <property type="entry name" value="Uracil-DNA_glycosylase-like"/>
</dbReference>
<comment type="caution">
    <text evidence="13">The sequence shown here is derived from an EMBL/GenBank/DDBJ whole genome shotgun (WGS) entry which is preliminary data.</text>
</comment>
<evidence type="ECO:0000256" key="11">
    <source>
        <dbReference type="ARBA" id="ARBA00023204"/>
    </source>
</evidence>
<comment type="similarity">
    <text evidence="2">Belongs to the uracil-DNA glycosylase (UDG) superfamily. Type 4 (UDGa) family.</text>
</comment>
<proteinExistence type="inferred from homology"/>
<dbReference type="InterPro" id="IPR051536">
    <property type="entry name" value="UDG_Type-4/5"/>
</dbReference>
<dbReference type="AlphaFoldDB" id="A0A0F9MB93"/>
<dbReference type="GO" id="GO:0004844">
    <property type="term" value="F:uracil DNA N-glycosylase activity"/>
    <property type="evidence" value="ECO:0007669"/>
    <property type="project" value="UniProtKB-EC"/>
</dbReference>